<dbReference type="EMBL" id="BRXU01000002">
    <property type="protein sequence ID" value="GLC49562.1"/>
    <property type="molecule type" value="Genomic_DNA"/>
</dbReference>
<keyword evidence="3" id="KW-1185">Reference proteome</keyword>
<protein>
    <submittedName>
        <fullName evidence="2">Uncharacterized protein</fullName>
    </submittedName>
</protein>
<reference evidence="2 3" key="1">
    <citation type="journal article" date="2023" name="Commun. Biol.">
        <title>Reorganization of the ancestral sex-determining regions during the evolution of trioecy in Pleodorina starrii.</title>
        <authorList>
            <person name="Takahashi K."/>
            <person name="Suzuki S."/>
            <person name="Kawai-Toyooka H."/>
            <person name="Yamamoto K."/>
            <person name="Hamaji T."/>
            <person name="Ootsuki R."/>
            <person name="Yamaguchi H."/>
            <person name="Kawachi M."/>
            <person name="Higashiyama T."/>
            <person name="Nozaki H."/>
        </authorList>
    </citation>
    <scope>NUCLEOTIDE SEQUENCE [LARGE SCALE GENOMIC DNA]</scope>
    <source>
        <strain evidence="2 3">NIES-4479</strain>
    </source>
</reference>
<dbReference type="OrthoDB" id="537749at2759"/>
<organism evidence="2 3">
    <name type="scientific">Pleodorina starrii</name>
    <dbReference type="NCBI Taxonomy" id="330485"/>
    <lineage>
        <taxon>Eukaryota</taxon>
        <taxon>Viridiplantae</taxon>
        <taxon>Chlorophyta</taxon>
        <taxon>core chlorophytes</taxon>
        <taxon>Chlorophyceae</taxon>
        <taxon>CS clade</taxon>
        <taxon>Chlamydomonadales</taxon>
        <taxon>Volvocaceae</taxon>
        <taxon>Pleodorina</taxon>
    </lineage>
</organism>
<feature type="compositionally biased region" description="Pro residues" evidence="1">
    <location>
        <begin position="70"/>
        <end position="86"/>
    </location>
</feature>
<evidence type="ECO:0000313" key="2">
    <source>
        <dbReference type="EMBL" id="GLC49562.1"/>
    </source>
</evidence>
<proteinExistence type="predicted"/>
<gene>
    <name evidence="2" type="primary">PLEST011821</name>
    <name evidence="2" type="ORF">PLESTB_000258900</name>
</gene>
<accession>A0A9W6BCE4</accession>
<evidence type="ECO:0000256" key="1">
    <source>
        <dbReference type="SAM" id="MobiDB-lite"/>
    </source>
</evidence>
<name>A0A9W6BCE4_9CHLO</name>
<dbReference type="Proteomes" id="UP001165080">
    <property type="component" value="Unassembled WGS sequence"/>
</dbReference>
<feature type="region of interest" description="Disordered" evidence="1">
    <location>
        <begin position="1"/>
        <end position="126"/>
    </location>
</feature>
<evidence type="ECO:0000313" key="3">
    <source>
        <dbReference type="Proteomes" id="UP001165080"/>
    </source>
</evidence>
<comment type="caution">
    <text evidence="2">The sequence shown here is derived from an EMBL/GenBank/DDBJ whole genome shotgun (WGS) entry which is preliminary data.</text>
</comment>
<feature type="compositionally biased region" description="Polar residues" evidence="1">
    <location>
        <begin position="116"/>
        <end position="126"/>
    </location>
</feature>
<dbReference type="AlphaFoldDB" id="A0A9W6BCE4"/>
<sequence>MATAIVGRPAHRRQGSDVTSAPLPALGAATSTVTLDGRLLEIPDVQQRGRLQKDDDLRPMKAQPKGAVARPPPIARAPPDKAPMTPPRVSGVSLAPLPNLEHHNGGSGNGGDKSPGATSGATKLQRRPSLTSHIALGGKAPPPPAAVTAAAGGCGGAATAAGGCGVGAGCGAGAHGSQSHGQLIAEGRSMRTRDPWIVAYMDINGDDEVDDDSLCVTPPPRLNIQSLARSDTHGAFGPLTPCPLSPSILTVCGQPGHDDQFAFNSSLELFDMRTCQSPKLPPV</sequence>